<dbReference type="Proteomes" id="UP000281553">
    <property type="component" value="Unassembled WGS sequence"/>
</dbReference>
<dbReference type="AlphaFoldDB" id="A0A3P7P7N9"/>
<evidence type="ECO:0000313" key="2">
    <source>
        <dbReference type="Proteomes" id="UP000281553"/>
    </source>
</evidence>
<evidence type="ECO:0000313" key="1">
    <source>
        <dbReference type="EMBL" id="VDN16132.1"/>
    </source>
</evidence>
<accession>A0A3P7P7N9</accession>
<protein>
    <submittedName>
        <fullName evidence="1">Uncharacterized protein</fullName>
    </submittedName>
</protein>
<gene>
    <name evidence="1" type="ORF">DILT_LOCUS11963</name>
</gene>
<reference evidence="1 2" key="1">
    <citation type="submission" date="2018-11" db="EMBL/GenBank/DDBJ databases">
        <authorList>
            <consortium name="Pathogen Informatics"/>
        </authorList>
    </citation>
    <scope>NUCLEOTIDE SEQUENCE [LARGE SCALE GENOMIC DNA]</scope>
</reference>
<sequence>MPTFLTYRMLFARGCSLWRLDADMGTVCHENHNAILGFSGTGQYFGQHKWGWCFTEAMPLSPGNMIPGVMSNPYKEERDSFRFVYFDCFEAHEAFQ</sequence>
<dbReference type="OrthoDB" id="6150230at2759"/>
<name>A0A3P7P7N9_DIBLA</name>
<proteinExistence type="predicted"/>
<dbReference type="EMBL" id="UYRU01064775">
    <property type="protein sequence ID" value="VDN16132.1"/>
    <property type="molecule type" value="Genomic_DNA"/>
</dbReference>
<keyword evidence="2" id="KW-1185">Reference proteome</keyword>
<organism evidence="1 2">
    <name type="scientific">Dibothriocephalus latus</name>
    <name type="common">Fish tapeworm</name>
    <name type="synonym">Diphyllobothrium latum</name>
    <dbReference type="NCBI Taxonomy" id="60516"/>
    <lineage>
        <taxon>Eukaryota</taxon>
        <taxon>Metazoa</taxon>
        <taxon>Spiralia</taxon>
        <taxon>Lophotrochozoa</taxon>
        <taxon>Platyhelminthes</taxon>
        <taxon>Cestoda</taxon>
        <taxon>Eucestoda</taxon>
        <taxon>Diphyllobothriidea</taxon>
        <taxon>Diphyllobothriidae</taxon>
        <taxon>Dibothriocephalus</taxon>
    </lineage>
</organism>